<keyword evidence="4" id="KW-1185">Reference proteome</keyword>
<accession>D0LVR0</accession>
<dbReference type="Proteomes" id="UP000001880">
    <property type="component" value="Chromosome"/>
</dbReference>
<dbReference type="EMBL" id="CP001804">
    <property type="protein sequence ID" value="ACY14044.1"/>
    <property type="molecule type" value="Genomic_DNA"/>
</dbReference>
<feature type="region of interest" description="Disordered" evidence="1">
    <location>
        <begin position="249"/>
        <end position="284"/>
    </location>
</feature>
<evidence type="ECO:0000256" key="1">
    <source>
        <dbReference type="SAM" id="MobiDB-lite"/>
    </source>
</evidence>
<name>D0LVR0_HALO1</name>
<evidence type="ECO:0000259" key="2">
    <source>
        <dbReference type="Pfam" id="PF14028"/>
    </source>
</evidence>
<dbReference type="InterPro" id="IPR023809">
    <property type="entry name" value="Thiopep_bacteriocin_synth_dom"/>
</dbReference>
<feature type="domain" description="Thiopeptide-type bacteriocin biosynthesis" evidence="2">
    <location>
        <begin position="13"/>
        <end position="347"/>
    </location>
</feature>
<reference evidence="3 4" key="1">
    <citation type="journal article" date="2010" name="Stand. Genomic Sci.">
        <title>Complete genome sequence of Haliangium ochraceum type strain (SMP-2).</title>
        <authorList>
            <consortium name="US DOE Joint Genome Institute (JGI-PGF)"/>
            <person name="Ivanova N."/>
            <person name="Daum C."/>
            <person name="Lang E."/>
            <person name="Abt B."/>
            <person name="Kopitz M."/>
            <person name="Saunders E."/>
            <person name="Lapidus A."/>
            <person name="Lucas S."/>
            <person name="Glavina Del Rio T."/>
            <person name="Nolan M."/>
            <person name="Tice H."/>
            <person name="Copeland A."/>
            <person name="Cheng J.F."/>
            <person name="Chen F."/>
            <person name="Bruce D."/>
            <person name="Goodwin L."/>
            <person name="Pitluck S."/>
            <person name="Mavromatis K."/>
            <person name="Pati A."/>
            <person name="Mikhailova N."/>
            <person name="Chen A."/>
            <person name="Palaniappan K."/>
            <person name="Land M."/>
            <person name="Hauser L."/>
            <person name="Chang Y.J."/>
            <person name="Jeffries C.D."/>
            <person name="Detter J.C."/>
            <person name="Brettin T."/>
            <person name="Rohde M."/>
            <person name="Goker M."/>
            <person name="Bristow J."/>
            <person name="Markowitz V."/>
            <person name="Eisen J.A."/>
            <person name="Hugenholtz P."/>
            <person name="Kyrpides N.C."/>
            <person name="Klenk H.P."/>
        </authorList>
    </citation>
    <scope>NUCLEOTIDE SEQUENCE [LARGE SCALE GENOMIC DNA]</scope>
    <source>
        <strain evidence="4">DSM 14365 / CIP 107738 / JCM 11303 / AJ 13395 / SMP-2</strain>
    </source>
</reference>
<feature type="compositionally biased region" description="Low complexity" evidence="1">
    <location>
        <begin position="263"/>
        <end position="273"/>
    </location>
</feature>
<dbReference type="AlphaFoldDB" id="D0LVR0"/>
<evidence type="ECO:0000313" key="3">
    <source>
        <dbReference type="EMBL" id="ACY14044.1"/>
    </source>
</evidence>
<gene>
    <name evidence="3" type="ordered locus">Hoch_1492</name>
</gene>
<protein>
    <recommendedName>
        <fullName evidence="2">Thiopeptide-type bacteriocin biosynthesis domain-containing protein</fullName>
    </recommendedName>
</protein>
<dbReference type="Pfam" id="PF14028">
    <property type="entry name" value="Lant_dehydr_C"/>
    <property type="match status" value="1"/>
</dbReference>
<proteinExistence type="predicted"/>
<organism evidence="3 4">
    <name type="scientific">Haliangium ochraceum (strain DSM 14365 / JCM 11303 / SMP-2)</name>
    <dbReference type="NCBI Taxonomy" id="502025"/>
    <lineage>
        <taxon>Bacteria</taxon>
        <taxon>Pseudomonadati</taxon>
        <taxon>Myxococcota</taxon>
        <taxon>Polyangia</taxon>
        <taxon>Haliangiales</taxon>
        <taxon>Kofleriaceae</taxon>
        <taxon>Haliangium</taxon>
    </lineage>
</organism>
<dbReference type="HOGENOM" id="CLU_764543_0_0_7"/>
<dbReference type="STRING" id="502025.Hoch_1492"/>
<evidence type="ECO:0000313" key="4">
    <source>
        <dbReference type="Proteomes" id="UP000001880"/>
    </source>
</evidence>
<dbReference type="KEGG" id="hoh:Hoch_1492"/>
<sequence>MVDSTMADPIVTASLYCSRHIDRALHEAINPFRAALQEKLGAGAYLWFYRYAKRGEHLKLRVHAPSADADALRALLDEHVQRFLAVVADEPPVERISKGAMPAMDVEDELETDQPDRSLLWTTYQRTPVIVGDLRYVQDDRHMALFTQGLAASSDYALAEVIPAFAERSYHQKRQNAFLKLAIAGMSMTDLAAPQWVTYFRYHRDWLIRHLVMISPPEVTAEVLTEELDQRLEGVRRILPSLANIMAAHREEDDDSDENAPDSASATEESSAEQTPPEPTPFDTWRTATAAFFEHVSGYRGRAEYDCDPYSEDYAFLPMFKLLHACANQLGFRISHEAYLHHLLLQAATLSAESSGDTSAGS</sequence>